<dbReference type="STRING" id="1817867.A3F83_14945"/>
<evidence type="ECO:0000256" key="9">
    <source>
        <dbReference type="ARBA" id="ARBA00051542"/>
    </source>
</evidence>
<feature type="domain" description="tRNA-specific 2-thiouridylase MnmA-like C-terminal" evidence="11">
    <location>
        <begin position="307"/>
        <end position="381"/>
    </location>
</feature>
<evidence type="ECO:0000256" key="3">
    <source>
        <dbReference type="ARBA" id="ARBA00022679"/>
    </source>
</evidence>
<dbReference type="FunFam" id="2.30.30.280:FF:000001">
    <property type="entry name" value="tRNA-specific 2-thiouridylase MnmA"/>
    <property type="match status" value="1"/>
</dbReference>
<keyword evidence="6 10" id="KW-0067">ATP-binding</keyword>
<dbReference type="GO" id="GO:0005524">
    <property type="term" value="F:ATP binding"/>
    <property type="evidence" value="ECO:0007669"/>
    <property type="project" value="UniProtKB-KW"/>
</dbReference>
<dbReference type="Proteomes" id="UP000179129">
    <property type="component" value="Unassembled WGS sequence"/>
</dbReference>
<dbReference type="PANTHER" id="PTHR11933">
    <property type="entry name" value="TRNA 5-METHYLAMINOMETHYL-2-THIOURIDYLATE -METHYLTRANSFERASE"/>
    <property type="match status" value="1"/>
</dbReference>
<dbReference type="InterPro" id="IPR046885">
    <property type="entry name" value="MnmA-like_C"/>
</dbReference>
<keyword evidence="2 10" id="KW-0820">tRNA-binding</keyword>
<dbReference type="InterPro" id="IPR004506">
    <property type="entry name" value="MnmA-like"/>
</dbReference>
<evidence type="ECO:0000259" key="11">
    <source>
        <dbReference type="Pfam" id="PF20258"/>
    </source>
</evidence>
<dbReference type="InterPro" id="IPR014729">
    <property type="entry name" value="Rossmann-like_a/b/a_fold"/>
</dbReference>
<dbReference type="Pfam" id="PF03054">
    <property type="entry name" value="tRNA_Me_trans"/>
    <property type="match status" value="1"/>
</dbReference>
<dbReference type="GO" id="GO:0002143">
    <property type="term" value="P:tRNA wobble position uridine thiolation"/>
    <property type="evidence" value="ECO:0007669"/>
    <property type="project" value="TreeGrafter"/>
</dbReference>
<dbReference type="PANTHER" id="PTHR11933:SF5">
    <property type="entry name" value="MITOCHONDRIAL TRNA-SPECIFIC 2-THIOURIDYLASE 1"/>
    <property type="match status" value="1"/>
</dbReference>
<dbReference type="GO" id="GO:0005737">
    <property type="term" value="C:cytoplasm"/>
    <property type="evidence" value="ECO:0007669"/>
    <property type="project" value="UniProtKB-SubCell"/>
</dbReference>
<dbReference type="Gene3D" id="2.40.30.10">
    <property type="entry name" value="Translation factors"/>
    <property type="match status" value="1"/>
</dbReference>
<keyword evidence="3 10" id="KW-0808">Transferase</keyword>
<gene>
    <name evidence="10" type="primary">mnmA</name>
    <name evidence="13" type="ORF">A3F83_14945</name>
</gene>
<dbReference type="FunFam" id="2.40.30.10:FF:000023">
    <property type="entry name" value="tRNA-specific 2-thiouridylase MnmA"/>
    <property type="match status" value="1"/>
</dbReference>
<comment type="function">
    <text evidence="10">Catalyzes the 2-thiolation of uridine at the wobble position (U34) of tRNA, leading to the formation of s(2)U34.</text>
</comment>
<feature type="site" description="Interaction with tRNA" evidence="10">
    <location>
        <position position="365"/>
    </location>
</feature>
<evidence type="ECO:0000313" key="13">
    <source>
        <dbReference type="EMBL" id="OGG02696.1"/>
    </source>
</evidence>
<keyword evidence="1 10" id="KW-0963">Cytoplasm</keyword>
<accession>A0A1F5YRE7</accession>
<evidence type="ECO:0000256" key="7">
    <source>
        <dbReference type="ARBA" id="ARBA00022884"/>
    </source>
</evidence>
<dbReference type="SUPFAM" id="SSF52402">
    <property type="entry name" value="Adenine nucleotide alpha hydrolases-like"/>
    <property type="match status" value="1"/>
</dbReference>
<keyword evidence="5 10" id="KW-0547">Nucleotide-binding</keyword>
<comment type="caution">
    <text evidence="10">Lacks conserved residue(s) required for the propagation of feature annotation.</text>
</comment>
<dbReference type="GO" id="GO:0000049">
    <property type="term" value="F:tRNA binding"/>
    <property type="evidence" value="ECO:0007669"/>
    <property type="project" value="UniProtKB-KW"/>
</dbReference>
<comment type="subcellular location">
    <subcellularLocation>
        <location evidence="10">Cytoplasm</location>
    </subcellularLocation>
</comment>
<dbReference type="NCBIfam" id="TIGR00420">
    <property type="entry name" value="trmU"/>
    <property type="match status" value="1"/>
</dbReference>
<feature type="binding site" evidence="10">
    <location>
        <position position="40"/>
    </location>
    <ligand>
        <name>ATP</name>
        <dbReference type="ChEBI" id="CHEBI:30616"/>
    </ligand>
</feature>
<evidence type="ECO:0000256" key="5">
    <source>
        <dbReference type="ARBA" id="ARBA00022741"/>
    </source>
</evidence>
<evidence type="ECO:0000256" key="10">
    <source>
        <dbReference type="HAMAP-Rule" id="MF_00144"/>
    </source>
</evidence>
<dbReference type="EC" id="2.8.1.13" evidence="10"/>
<evidence type="ECO:0000259" key="12">
    <source>
        <dbReference type="Pfam" id="PF20259"/>
    </source>
</evidence>
<evidence type="ECO:0000256" key="1">
    <source>
        <dbReference type="ARBA" id="ARBA00022490"/>
    </source>
</evidence>
<feature type="domain" description="tRNA-specific 2-thiouridylase MnmA-like central" evidence="12">
    <location>
        <begin position="243"/>
        <end position="300"/>
    </location>
</feature>
<keyword evidence="4 10" id="KW-0819">tRNA processing</keyword>
<evidence type="ECO:0000313" key="14">
    <source>
        <dbReference type="Proteomes" id="UP000179129"/>
    </source>
</evidence>
<dbReference type="EMBL" id="MFIX01000178">
    <property type="protein sequence ID" value="OGG02696.1"/>
    <property type="molecule type" value="Genomic_DNA"/>
</dbReference>
<feature type="region of interest" description="Interaction with tRNA" evidence="10">
    <location>
        <begin position="332"/>
        <end position="333"/>
    </location>
</feature>
<protein>
    <recommendedName>
        <fullName evidence="10">tRNA-specific 2-thiouridylase MnmA</fullName>
        <ecNumber evidence="10">2.8.1.13</ecNumber>
    </recommendedName>
</protein>
<evidence type="ECO:0000256" key="8">
    <source>
        <dbReference type="ARBA" id="ARBA00023157"/>
    </source>
</evidence>
<feature type="active site" description="Cysteine persulfide intermediate" evidence="10">
    <location>
        <position position="218"/>
    </location>
</feature>
<keyword evidence="7 10" id="KW-0694">RNA-binding</keyword>
<reference evidence="13 14" key="1">
    <citation type="journal article" date="2016" name="Nat. Commun.">
        <title>Thousands of microbial genomes shed light on interconnected biogeochemical processes in an aquifer system.</title>
        <authorList>
            <person name="Anantharaman K."/>
            <person name="Brown C.T."/>
            <person name="Hug L.A."/>
            <person name="Sharon I."/>
            <person name="Castelle C.J."/>
            <person name="Probst A.J."/>
            <person name="Thomas B.C."/>
            <person name="Singh A."/>
            <person name="Wilkins M.J."/>
            <person name="Karaoz U."/>
            <person name="Brodie E.L."/>
            <person name="Williams K.H."/>
            <person name="Hubbard S.S."/>
            <person name="Banfield J.F."/>
        </authorList>
    </citation>
    <scope>NUCLEOTIDE SEQUENCE [LARGE SCALE GENOMIC DNA]</scope>
</reference>
<feature type="binding site" evidence="10">
    <location>
        <begin position="14"/>
        <end position="21"/>
    </location>
    <ligand>
        <name>ATP</name>
        <dbReference type="ChEBI" id="CHEBI:30616"/>
    </ligand>
</feature>
<dbReference type="NCBIfam" id="NF001138">
    <property type="entry name" value="PRK00143.1"/>
    <property type="match status" value="1"/>
</dbReference>
<feature type="site" description="Interaction with tRNA" evidence="10">
    <location>
        <position position="133"/>
    </location>
</feature>
<dbReference type="Pfam" id="PF20259">
    <property type="entry name" value="tRNA_Me_trans_M"/>
    <property type="match status" value="1"/>
</dbReference>
<proteinExistence type="inferred from homology"/>
<dbReference type="Pfam" id="PF20258">
    <property type="entry name" value="tRNA_Me_trans_C"/>
    <property type="match status" value="1"/>
</dbReference>
<dbReference type="Gene3D" id="2.30.30.280">
    <property type="entry name" value="Adenine nucleotide alpha hydrolases-like domains"/>
    <property type="match status" value="1"/>
</dbReference>
<feature type="region of interest" description="Interaction with tRNA" evidence="10">
    <location>
        <begin position="168"/>
        <end position="170"/>
    </location>
</feature>
<dbReference type="AlphaFoldDB" id="A0A1F5YRE7"/>
<keyword evidence="8" id="KW-1015">Disulfide bond</keyword>
<dbReference type="Gene3D" id="3.40.50.620">
    <property type="entry name" value="HUPs"/>
    <property type="match status" value="1"/>
</dbReference>
<dbReference type="CDD" id="cd01998">
    <property type="entry name" value="MnmA_TRMU-like"/>
    <property type="match status" value="1"/>
</dbReference>
<comment type="caution">
    <text evidence="13">The sequence shown here is derived from an EMBL/GenBank/DDBJ whole genome shotgun (WGS) entry which is preliminary data.</text>
</comment>
<organism evidence="13 14">
    <name type="scientific">Candidatus Glassbacteria bacterium RIFCSPLOWO2_12_FULL_58_11</name>
    <dbReference type="NCBI Taxonomy" id="1817867"/>
    <lineage>
        <taxon>Bacteria</taxon>
        <taxon>Candidatus Glassiibacteriota</taxon>
    </lineage>
</organism>
<evidence type="ECO:0000256" key="6">
    <source>
        <dbReference type="ARBA" id="ARBA00022840"/>
    </source>
</evidence>
<evidence type="ECO:0000256" key="2">
    <source>
        <dbReference type="ARBA" id="ARBA00022555"/>
    </source>
</evidence>
<comment type="catalytic activity">
    <reaction evidence="9 10">
        <text>S-sulfanyl-L-cysteinyl-[protein] + uridine(34) in tRNA + AH2 + ATP = 2-thiouridine(34) in tRNA + L-cysteinyl-[protein] + A + AMP + diphosphate + H(+)</text>
        <dbReference type="Rhea" id="RHEA:47032"/>
        <dbReference type="Rhea" id="RHEA-COMP:10131"/>
        <dbReference type="Rhea" id="RHEA-COMP:11726"/>
        <dbReference type="Rhea" id="RHEA-COMP:11727"/>
        <dbReference type="Rhea" id="RHEA-COMP:11728"/>
        <dbReference type="ChEBI" id="CHEBI:13193"/>
        <dbReference type="ChEBI" id="CHEBI:15378"/>
        <dbReference type="ChEBI" id="CHEBI:17499"/>
        <dbReference type="ChEBI" id="CHEBI:29950"/>
        <dbReference type="ChEBI" id="CHEBI:30616"/>
        <dbReference type="ChEBI" id="CHEBI:33019"/>
        <dbReference type="ChEBI" id="CHEBI:61963"/>
        <dbReference type="ChEBI" id="CHEBI:65315"/>
        <dbReference type="ChEBI" id="CHEBI:87170"/>
        <dbReference type="ChEBI" id="CHEBI:456215"/>
        <dbReference type="EC" id="2.8.1.13"/>
    </reaction>
</comment>
<comment type="similarity">
    <text evidence="10">Belongs to the MnmA/TRMU family.</text>
</comment>
<feature type="binding site" evidence="10">
    <location>
        <position position="132"/>
    </location>
    <ligand>
        <name>ATP</name>
        <dbReference type="ChEBI" id="CHEBI:30616"/>
    </ligand>
</feature>
<dbReference type="InterPro" id="IPR046884">
    <property type="entry name" value="MnmA-like_central"/>
</dbReference>
<evidence type="ECO:0000256" key="4">
    <source>
        <dbReference type="ARBA" id="ARBA00022694"/>
    </source>
</evidence>
<dbReference type="HAMAP" id="MF_00144">
    <property type="entry name" value="tRNA_thiouridyl_MnmA"/>
    <property type="match status" value="1"/>
</dbReference>
<dbReference type="InterPro" id="IPR023382">
    <property type="entry name" value="MnmA-like_central_sf"/>
</dbReference>
<dbReference type="GO" id="GO:0103016">
    <property type="term" value="F:tRNA-uridine 2-sulfurtransferase activity"/>
    <property type="evidence" value="ECO:0007669"/>
    <property type="project" value="UniProtKB-EC"/>
</dbReference>
<name>A0A1F5YRE7_9BACT</name>
<feature type="active site" description="Nucleophile" evidence="10">
    <location>
        <position position="108"/>
    </location>
</feature>
<sequence length="382" mass="41663">MMENLTGQPMVAVAMSGGVDSSVAACLLAEQGYSVVGLTMKLFCYGEESHSDRSCCNLQAVADARAVCDTLGAPHYVIDSQEVFKREVIDCFVSSYLQGRTPNPCVECNSRLKFSFLWNMARKLGADFLATGHYARLLRLSAPGTAVAPQALDSPAVPRLARGTDPDKDQTYFLWGIPRPTLARFMFPLGEFRKAEVRALAKKHGLAVSEKVESQEVCFMDSASVEDFIRGYKNLPEESDPGHSNTQPGPLVDREGNILGNHRGAAFYTVGQRKGLGVALGRPAYVTGIDPQTNTVVIGDKADLLSDSLSAAKVNYLVEPPVEPFQAQVKIRYRHKAVPARVYPETRERVRVVLEQPQHAITPGQSVVFYDNDVVLGGGVIE</sequence>